<evidence type="ECO:0000313" key="3">
    <source>
        <dbReference type="Proteomes" id="UP000663879"/>
    </source>
</evidence>
<feature type="transmembrane region" description="Helical" evidence="1">
    <location>
        <begin position="127"/>
        <end position="152"/>
    </location>
</feature>
<evidence type="ECO:0000256" key="1">
    <source>
        <dbReference type="SAM" id="Phobius"/>
    </source>
</evidence>
<protein>
    <recommendedName>
        <fullName evidence="4">G-protein coupled receptors family 1 profile domain-containing protein</fullName>
    </recommendedName>
</protein>
<sequence length="190" mass="21964">MFDDELTKALRITQVIFTFVTPVICAYGFVSNILSAIVFANKKLRSNQIFIFLFIIACANIWYFMFGMTSFVIVCEPWCNFQNTFGNQFYIMLCFNFLKLCSPIFILLFHILVALQRLLIILNITKFKLPGMLICFFLCLFISILCGMPYIFQGEIIKYNGTNTTDDYYSLTLTNSTALWFSAAVSILQY</sequence>
<feature type="transmembrane region" description="Helical" evidence="1">
    <location>
        <begin position="168"/>
        <end position="188"/>
    </location>
</feature>
<dbReference type="InterPro" id="IPR019427">
    <property type="entry name" value="7TM_GPCR_serpentine_rcpt_Srw"/>
</dbReference>
<dbReference type="SUPFAM" id="SSF81321">
    <property type="entry name" value="Family A G protein-coupled receptor-like"/>
    <property type="match status" value="1"/>
</dbReference>
<feature type="transmembrane region" description="Helical" evidence="1">
    <location>
        <begin position="51"/>
        <end position="74"/>
    </location>
</feature>
<gene>
    <name evidence="2" type="ORF">OXX778_LOCUS18209</name>
</gene>
<keyword evidence="1" id="KW-1133">Transmembrane helix</keyword>
<dbReference type="Pfam" id="PF10324">
    <property type="entry name" value="7TM_GPCR_Srw"/>
    <property type="match status" value="1"/>
</dbReference>
<name>A0A814JH47_9BILA</name>
<feature type="transmembrane region" description="Helical" evidence="1">
    <location>
        <begin position="12"/>
        <end position="39"/>
    </location>
</feature>
<dbReference type="AlphaFoldDB" id="A0A814JH47"/>
<keyword evidence="1" id="KW-0472">Membrane</keyword>
<dbReference type="Gene3D" id="1.20.1070.10">
    <property type="entry name" value="Rhodopsin 7-helix transmembrane proteins"/>
    <property type="match status" value="1"/>
</dbReference>
<keyword evidence="3" id="KW-1185">Reference proteome</keyword>
<dbReference type="GO" id="GO:0008528">
    <property type="term" value="F:G protein-coupled peptide receptor activity"/>
    <property type="evidence" value="ECO:0007669"/>
    <property type="project" value="InterPro"/>
</dbReference>
<proteinExistence type="predicted"/>
<dbReference type="EMBL" id="CAJNOC010004936">
    <property type="protein sequence ID" value="CAF1037968.1"/>
    <property type="molecule type" value="Genomic_DNA"/>
</dbReference>
<comment type="caution">
    <text evidence="2">The sequence shown here is derived from an EMBL/GenBank/DDBJ whole genome shotgun (WGS) entry which is preliminary data.</text>
</comment>
<keyword evidence="1" id="KW-0812">Transmembrane</keyword>
<dbReference type="Proteomes" id="UP000663879">
    <property type="component" value="Unassembled WGS sequence"/>
</dbReference>
<evidence type="ECO:0000313" key="2">
    <source>
        <dbReference type="EMBL" id="CAF1037968.1"/>
    </source>
</evidence>
<organism evidence="2 3">
    <name type="scientific">Brachionus calyciflorus</name>
    <dbReference type="NCBI Taxonomy" id="104777"/>
    <lineage>
        <taxon>Eukaryota</taxon>
        <taxon>Metazoa</taxon>
        <taxon>Spiralia</taxon>
        <taxon>Gnathifera</taxon>
        <taxon>Rotifera</taxon>
        <taxon>Eurotatoria</taxon>
        <taxon>Monogononta</taxon>
        <taxon>Pseudotrocha</taxon>
        <taxon>Ploima</taxon>
        <taxon>Brachionidae</taxon>
        <taxon>Brachionus</taxon>
    </lineage>
</organism>
<feature type="transmembrane region" description="Helical" evidence="1">
    <location>
        <begin position="89"/>
        <end position="115"/>
    </location>
</feature>
<reference evidence="2" key="1">
    <citation type="submission" date="2021-02" db="EMBL/GenBank/DDBJ databases">
        <authorList>
            <person name="Nowell W R."/>
        </authorList>
    </citation>
    <scope>NUCLEOTIDE SEQUENCE</scope>
    <source>
        <strain evidence="2">Ploen Becks lab</strain>
    </source>
</reference>
<evidence type="ECO:0008006" key="4">
    <source>
        <dbReference type="Google" id="ProtNLM"/>
    </source>
</evidence>
<accession>A0A814JH47</accession>